<dbReference type="InterPro" id="IPR025662">
    <property type="entry name" value="Sigma_54_int_dom_ATP-bd_1"/>
</dbReference>
<dbReference type="InterPro" id="IPR006073">
    <property type="entry name" value="GTP-bd"/>
</dbReference>
<evidence type="ECO:0000313" key="3">
    <source>
        <dbReference type="Proteomes" id="UP000053558"/>
    </source>
</evidence>
<dbReference type="Proteomes" id="UP000053558">
    <property type="component" value="Unassembled WGS sequence"/>
</dbReference>
<dbReference type="OMA" id="WPANKEY"/>
<dbReference type="Gene3D" id="3.40.50.300">
    <property type="entry name" value="P-loop containing nucleotide triphosphate hydrolases"/>
    <property type="match status" value="1"/>
</dbReference>
<protein>
    <recommendedName>
        <fullName evidence="1">G domain-containing protein</fullName>
    </recommendedName>
</protein>
<name>A0A5M3N482_CONPW</name>
<feature type="non-terminal residue" evidence="2">
    <location>
        <position position="1"/>
    </location>
</feature>
<dbReference type="EMBL" id="JH711573">
    <property type="protein sequence ID" value="EIW86067.1"/>
    <property type="molecule type" value="Genomic_DNA"/>
</dbReference>
<dbReference type="AlphaFoldDB" id="A0A5M3N482"/>
<dbReference type="GO" id="GO:0005525">
    <property type="term" value="F:GTP binding"/>
    <property type="evidence" value="ECO:0007669"/>
    <property type="project" value="InterPro"/>
</dbReference>
<dbReference type="Pfam" id="PF01926">
    <property type="entry name" value="MMR_HSR1"/>
    <property type="match status" value="1"/>
</dbReference>
<feature type="domain" description="G" evidence="1">
    <location>
        <begin position="7"/>
        <end position="101"/>
    </location>
</feature>
<evidence type="ECO:0000313" key="2">
    <source>
        <dbReference type="EMBL" id="EIW86067.1"/>
    </source>
</evidence>
<organism evidence="2 3">
    <name type="scientific">Coniophora puteana (strain RWD-64-598)</name>
    <name type="common">Brown rot fungus</name>
    <dbReference type="NCBI Taxonomy" id="741705"/>
    <lineage>
        <taxon>Eukaryota</taxon>
        <taxon>Fungi</taxon>
        <taxon>Dikarya</taxon>
        <taxon>Basidiomycota</taxon>
        <taxon>Agaricomycotina</taxon>
        <taxon>Agaricomycetes</taxon>
        <taxon>Agaricomycetidae</taxon>
        <taxon>Boletales</taxon>
        <taxon>Coniophorineae</taxon>
        <taxon>Coniophoraceae</taxon>
        <taxon>Coniophora</taxon>
    </lineage>
</organism>
<accession>A0A5M3N482</accession>
<sequence>VHTSPLNVVLFGETGSGKSSIINMLLGRQAADTSSRAKGCTFSWECYNVGIGGETYGVYDTAGLDEGEQGTIAADDAIVQLYKLLTKLEDGISLIIFVMRGPRIKKSTCNNWRIFHDVLCEKKVRGGIIVTGLEQEERMDDWWPANKEYFHDYDINPFGVAGITTIRGKVKGGRYIFQEEYDESMLKVKKLIRDYAMSTPHHVDKIAWFADIILFGCFRVTTKDTAEIKRLADRCGMSYEEARQLAVKLRGSKRMGLFEWLVSSS</sequence>
<proteinExistence type="predicted"/>
<dbReference type="GeneID" id="19207039"/>
<evidence type="ECO:0000259" key="1">
    <source>
        <dbReference type="Pfam" id="PF01926"/>
    </source>
</evidence>
<dbReference type="PROSITE" id="PS00675">
    <property type="entry name" value="SIGMA54_INTERACT_1"/>
    <property type="match status" value="1"/>
</dbReference>
<comment type="caution">
    <text evidence="2">The sequence shown here is derived from an EMBL/GenBank/DDBJ whole genome shotgun (WGS) entry which is preliminary data.</text>
</comment>
<dbReference type="InterPro" id="IPR027417">
    <property type="entry name" value="P-loop_NTPase"/>
</dbReference>
<dbReference type="OrthoDB" id="8954335at2759"/>
<dbReference type="RefSeq" id="XP_007762488.1">
    <property type="nucleotide sequence ID" value="XM_007764298.1"/>
</dbReference>
<keyword evidence="3" id="KW-1185">Reference proteome</keyword>
<gene>
    <name evidence="2" type="ORF">CONPUDRAFT_45019</name>
</gene>
<dbReference type="KEGG" id="cput:CONPUDRAFT_45019"/>
<reference evidence="3" key="1">
    <citation type="journal article" date="2012" name="Science">
        <title>The Paleozoic origin of enzymatic lignin decomposition reconstructed from 31 fungal genomes.</title>
        <authorList>
            <person name="Floudas D."/>
            <person name="Binder M."/>
            <person name="Riley R."/>
            <person name="Barry K."/>
            <person name="Blanchette R.A."/>
            <person name="Henrissat B."/>
            <person name="Martinez A.T."/>
            <person name="Otillar R."/>
            <person name="Spatafora J.W."/>
            <person name="Yadav J.S."/>
            <person name="Aerts A."/>
            <person name="Benoit I."/>
            <person name="Boyd A."/>
            <person name="Carlson A."/>
            <person name="Copeland A."/>
            <person name="Coutinho P.M."/>
            <person name="de Vries R.P."/>
            <person name="Ferreira P."/>
            <person name="Findley K."/>
            <person name="Foster B."/>
            <person name="Gaskell J."/>
            <person name="Glotzer D."/>
            <person name="Gorecki P."/>
            <person name="Heitman J."/>
            <person name="Hesse C."/>
            <person name="Hori C."/>
            <person name="Igarashi K."/>
            <person name="Jurgens J.A."/>
            <person name="Kallen N."/>
            <person name="Kersten P."/>
            <person name="Kohler A."/>
            <person name="Kuees U."/>
            <person name="Kumar T.K.A."/>
            <person name="Kuo A."/>
            <person name="LaButti K."/>
            <person name="Larrondo L.F."/>
            <person name="Lindquist E."/>
            <person name="Ling A."/>
            <person name="Lombard V."/>
            <person name="Lucas S."/>
            <person name="Lundell T."/>
            <person name="Martin R."/>
            <person name="McLaughlin D.J."/>
            <person name="Morgenstern I."/>
            <person name="Morin E."/>
            <person name="Murat C."/>
            <person name="Nagy L.G."/>
            <person name="Nolan M."/>
            <person name="Ohm R.A."/>
            <person name="Patyshakuliyeva A."/>
            <person name="Rokas A."/>
            <person name="Ruiz-Duenas F.J."/>
            <person name="Sabat G."/>
            <person name="Salamov A."/>
            <person name="Samejima M."/>
            <person name="Schmutz J."/>
            <person name="Slot J.C."/>
            <person name="St John F."/>
            <person name="Stenlid J."/>
            <person name="Sun H."/>
            <person name="Sun S."/>
            <person name="Syed K."/>
            <person name="Tsang A."/>
            <person name="Wiebenga A."/>
            <person name="Young D."/>
            <person name="Pisabarro A."/>
            <person name="Eastwood D.C."/>
            <person name="Martin F."/>
            <person name="Cullen D."/>
            <person name="Grigoriev I.V."/>
            <person name="Hibbett D.S."/>
        </authorList>
    </citation>
    <scope>NUCLEOTIDE SEQUENCE [LARGE SCALE GENOMIC DNA]</scope>
    <source>
        <strain evidence="3">RWD-64-598 SS2</strain>
    </source>
</reference>
<dbReference type="SUPFAM" id="SSF52540">
    <property type="entry name" value="P-loop containing nucleoside triphosphate hydrolases"/>
    <property type="match status" value="1"/>
</dbReference>